<accession>A0ABS2GQ27</accession>
<protein>
    <recommendedName>
        <fullName evidence="3">Immunity protein 22</fullName>
    </recommendedName>
</protein>
<evidence type="ECO:0000313" key="2">
    <source>
        <dbReference type="Proteomes" id="UP000724149"/>
    </source>
</evidence>
<evidence type="ECO:0000313" key="1">
    <source>
        <dbReference type="EMBL" id="MBM6923585.1"/>
    </source>
</evidence>
<sequence length="195" mass="22556">MGNTMMNASYQVGTMAVWLGTFADPEEFYRYVQTCYCTLDEAELDPEYIFSPAEFEERLHKLFRPENGERPEEATLRRAFRTQYNAFEYDFGLLFDEDFAVCDYCMEPTEDLSLLLEEWPELLEPVRKLVQEQNFREPVNCIFAVPSCMYTGPVRISNPQGGTLWFVGNMKEGVFSDSVAEDYNIKSAELAETAE</sequence>
<gene>
    <name evidence="1" type="ORF">H9X81_07770</name>
</gene>
<comment type="caution">
    <text evidence="1">The sequence shown here is derived from an EMBL/GenBank/DDBJ whole genome shotgun (WGS) entry which is preliminary data.</text>
</comment>
<dbReference type="EMBL" id="JACSNR010000007">
    <property type="protein sequence ID" value="MBM6923585.1"/>
    <property type="molecule type" value="Genomic_DNA"/>
</dbReference>
<evidence type="ECO:0008006" key="3">
    <source>
        <dbReference type="Google" id="ProtNLM"/>
    </source>
</evidence>
<dbReference type="Proteomes" id="UP000724149">
    <property type="component" value="Unassembled WGS sequence"/>
</dbReference>
<keyword evidence="2" id="KW-1185">Reference proteome</keyword>
<reference evidence="1 2" key="1">
    <citation type="journal article" date="2021" name="Sci. Rep.">
        <title>The distribution of antibiotic resistance genes in chicken gut microbiota commensals.</title>
        <authorList>
            <person name="Juricova H."/>
            <person name="Matiasovicova J."/>
            <person name="Kubasova T."/>
            <person name="Cejkova D."/>
            <person name="Rychlik I."/>
        </authorList>
    </citation>
    <scope>NUCLEOTIDE SEQUENCE [LARGE SCALE GENOMIC DNA]</scope>
    <source>
        <strain evidence="1 2">An564</strain>
    </source>
</reference>
<proteinExistence type="predicted"/>
<name>A0ABS2GQ27_9FIRM</name>
<dbReference type="RefSeq" id="WP_204721068.1">
    <property type="nucleotide sequence ID" value="NZ_JACSNR010000007.1"/>
</dbReference>
<organism evidence="1 2">
    <name type="scientific">Hydrogenoanaerobacterium saccharovorans</name>
    <dbReference type="NCBI Taxonomy" id="474960"/>
    <lineage>
        <taxon>Bacteria</taxon>
        <taxon>Bacillati</taxon>
        <taxon>Bacillota</taxon>
        <taxon>Clostridia</taxon>
        <taxon>Eubacteriales</taxon>
        <taxon>Oscillospiraceae</taxon>
        <taxon>Hydrogenoanaerobacterium</taxon>
    </lineage>
</organism>